<dbReference type="InterPro" id="IPR045584">
    <property type="entry name" value="Pilin-like"/>
</dbReference>
<keyword evidence="1" id="KW-0812">Transmembrane</keyword>
<gene>
    <name evidence="2" type="ORF">VAE063_900272</name>
</gene>
<keyword evidence="1" id="KW-1133">Transmembrane helix</keyword>
<comment type="caution">
    <text evidence="2">The sequence shown here is derived from an EMBL/GenBank/DDBJ whole genome shotgun (WGS) entry which is preliminary data.</text>
</comment>
<organism evidence="2 3">
    <name type="scientific">Vibrio aestuarianus</name>
    <dbReference type="NCBI Taxonomy" id="28171"/>
    <lineage>
        <taxon>Bacteria</taxon>
        <taxon>Pseudomonadati</taxon>
        <taxon>Pseudomonadota</taxon>
        <taxon>Gammaproteobacteria</taxon>
        <taxon>Vibrionales</taxon>
        <taxon>Vibrionaceae</taxon>
        <taxon>Vibrio</taxon>
    </lineage>
</organism>
<sequence length="207" mass="21802">MKSIKARNSRNSNKKIRGLALLEILIAIGILGIISAGVATLASRTFEEQNASLINKSVTDLSMSLKKAFSRAGRYSGTENDFVGLIAAGAISENSVTNPITNDYYGYTPVEKYAGAVSGSAFVITITGLSKTLCKKIVTGPLVTDASYFAASLGTAPTLPTHFDEAPALATSGIIKTLRGLDSTANDPLSYNVVCEQGNNTIFYGTY</sequence>
<feature type="transmembrane region" description="Helical" evidence="1">
    <location>
        <begin position="20"/>
        <end position="42"/>
    </location>
</feature>
<reference evidence="2" key="1">
    <citation type="submission" date="2022-06" db="EMBL/GenBank/DDBJ databases">
        <authorList>
            <person name="Goudenege D."/>
            <person name="Le Roux F."/>
        </authorList>
    </citation>
    <scope>NUCLEOTIDE SEQUENCE</scope>
    <source>
        <strain evidence="2">12-063</strain>
    </source>
</reference>
<keyword evidence="3" id="KW-1185">Reference proteome</keyword>
<evidence type="ECO:0000313" key="3">
    <source>
        <dbReference type="Proteomes" id="UP001152658"/>
    </source>
</evidence>
<proteinExistence type="predicted"/>
<dbReference type="SUPFAM" id="SSF54523">
    <property type="entry name" value="Pili subunits"/>
    <property type="match status" value="1"/>
</dbReference>
<protein>
    <submittedName>
        <fullName evidence="2">Uncharacterized protein</fullName>
    </submittedName>
</protein>
<accession>A0ABM9FN55</accession>
<dbReference type="Proteomes" id="UP001152658">
    <property type="component" value="Unassembled WGS sequence"/>
</dbReference>
<dbReference type="EMBL" id="CALYLK010000131">
    <property type="protein sequence ID" value="CAH8217398.1"/>
    <property type="molecule type" value="Genomic_DNA"/>
</dbReference>
<keyword evidence="1" id="KW-0472">Membrane</keyword>
<dbReference type="Gene3D" id="3.30.1690.10">
    <property type="entry name" value="TcpA-like pilin"/>
    <property type="match status" value="1"/>
</dbReference>
<evidence type="ECO:0000256" key="1">
    <source>
        <dbReference type="SAM" id="Phobius"/>
    </source>
</evidence>
<dbReference type="RefSeq" id="WP_168521320.1">
    <property type="nucleotide sequence ID" value="NZ_CALYLA010000016.1"/>
</dbReference>
<evidence type="ECO:0000313" key="2">
    <source>
        <dbReference type="EMBL" id="CAH8217398.1"/>
    </source>
</evidence>
<name>A0ABM9FN55_9VIBR</name>